<dbReference type="Pfam" id="PF02144">
    <property type="entry name" value="Rad1"/>
    <property type="match status" value="1"/>
</dbReference>
<gene>
    <name evidence="6" type="ORF">BXYJ_LOCUS2585</name>
</gene>
<evidence type="ECO:0000256" key="1">
    <source>
        <dbReference type="ARBA" id="ARBA00004123"/>
    </source>
</evidence>
<dbReference type="Proteomes" id="UP000659654">
    <property type="component" value="Unassembled WGS sequence"/>
</dbReference>
<dbReference type="OrthoDB" id="337581at2759"/>
<dbReference type="AlphaFoldDB" id="A0A1I7SBY1"/>
<dbReference type="EMBL" id="CAJFDI010000001">
    <property type="protein sequence ID" value="CAD5211751.1"/>
    <property type="molecule type" value="Genomic_DNA"/>
</dbReference>
<name>A0A1I7SBY1_BURXY</name>
<comment type="subcellular location">
    <subcellularLocation>
        <location evidence="1">Nucleus</location>
    </subcellularLocation>
</comment>
<dbReference type="PANTHER" id="PTHR10870:SF0">
    <property type="entry name" value="CELL CYCLE CHECKPOINT PROTEIN RAD1"/>
    <property type="match status" value="1"/>
</dbReference>
<dbReference type="Proteomes" id="UP000582659">
    <property type="component" value="Unassembled WGS sequence"/>
</dbReference>
<dbReference type="Gene3D" id="3.70.10.10">
    <property type="match status" value="1"/>
</dbReference>
<evidence type="ECO:0000256" key="2">
    <source>
        <dbReference type="ARBA" id="ARBA00010991"/>
    </source>
</evidence>
<accession>A0A1I7SBY1</accession>
<sequence>MSDTTEFETQTSDTTLVSLIKLDAGEVANFLKTVNFGEFFTLVFTKDGVRVVSDDGIDEQGNFYFLADFFDSFELKRPDVRVRVHSKKLINAHQIFGQKTSYDLRWILESKDDDLSIMLRSDSLLAKQAVATYELVQLQDTKEVEPEDTIVHVEFRDSNFLREIIQNLDNTASMVEFDFRTSKIMIKSTSTVHQKTSIRFCQENADKLQLITLAEGGVRVFYRMDHIRHLVQFLKVTNRVSVLINEDGVLSLQGRLDTFAAVMYLQFFVNRFIPDEGEEDPDEGRIKLREMPQEVKQERDEDEVVVVNERLALRTTENPIADPAIREFFDRIHLR</sequence>
<keyword evidence="3" id="KW-0227">DNA damage</keyword>
<evidence type="ECO:0000313" key="9">
    <source>
        <dbReference type="Proteomes" id="UP000659654"/>
    </source>
</evidence>
<dbReference type="GO" id="GO:0000077">
    <property type="term" value="P:DNA damage checkpoint signaling"/>
    <property type="evidence" value="ECO:0007669"/>
    <property type="project" value="InterPro"/>
</dbReference>
<evidence type="ECO:0000313" key="7">
    <source>
        <dbReference type="EMBL" id="CAG9089078.1"/>
    </source>
</evidence>
<evidence type="ECO:0000256" key="4">
    <source>
        <dbReference type="ARBA" id="ARBA00023204"/>
    </source>
</evidence>
<dbReference type="InterPro" id="IPR003021">
    <property type="entry name" value="Rad1_Rec1_Rad17"/>
</dbReference>
<evidence type="ECO:0000313" key="10">
    <source>
        <dbReference type="WBParaSite" id="BXY_1053100.1"/>
    </source>
</evidence>
<proteinExistence type="inferred from homology"/>
<reference evidence="10" key="1">
    <citation type="submission" date="2016-11" db="UniProtKB">
        <authorList>
            <consortium name="WormBaseParasite"/>
        </authorList>
    </citation>
    <scope>IDENTIFICATION</scope>
</reference>
<evidence type="ECO:0000313" key="6">
    <source>
        <dbReference type="EMBL" id="CAD5211751.1"/>
    </source>
</evidence>
<dbReference type="GO" id="GO:0006281">
    <property type="term" value="P:DNA repair"/>
    <property type="evidence" value="ECO:0007669"/>
    <property type="project" value="UniProtKB-KW"/>
</dbReference>
<keyword evidence="5" id="KW-0539">Nucleus</keyword>
<keyword evidence="4" id="KW-0234">DNA repair</keyword>
<keyword evidence="9" id="KW-1185">Reference proteome</keyword>
<evidence type="ECO:0000313" key="8">
    <source>
        <dbReference type="Proteomes" id="UP000095284"/>
    </source>
</evidence>
<dbReference type="EMBL" id="CAJFCV020000001">
    <property type="protein sequence ID" value="CAG9089078.1"/>
    <property type="molecule type" value="Genomic_DNA"/>
</dbReference>
<organism evidence="8 10">
    <name type="scientific">Bursaphelenchus xylophilus</name>
    <name type="common">Pinewood nematode worm</name>
    <name type="synonym">Aphelenchoides xylophilus</name>
    <dbReference type="NCBI Taxonomy" id="6326"/>
    <lineage>
        <taxon>Eukaryota</taxon>
        <taxon>Metazoa</taxon>
        <taxon>Ecdysozoa</taxon>
        <taxon>Nematoda</taxon>
        <taxon>Chromadorea</taxon>
        <taxon>Rhabditida</taxon>
        <taxon>Tylenchina</taxon>
        <taxon>Tylenchomorpha</taxon>
        <taxon>Aphelenchoidea</taxon>
        <taxon>Aphelenchoididae</taxon>
        <taxon>Bursaphelenchus</taxon>
    </lineage>
</organism>
<dbReference type="WBParaSite" id="BXY_1053100.1">
    <property type="protein sequence ID" value="BXY_1053100.1"/>
    <property type="gene ID" value="BXY_1053100"/>
</dbReference>
<reference evidence="7" key="2">
    <citation type="submission" date="2020-08" db="EMBL/GenBank/DDBJ databases">
        <authorList>
            <person name="Kikuchi T."/>
        </authorList>
    </citation>
    <scope>NUCLEOTIDE SEQUENCE</scope>
    <source>
        <strain evidence="6">Ka4C1</strain>
    </source>
</reference>
<dbReference type="Proteomes" id="UP000095284">
    <property type="component" value="Unplaced"/>
</dbReference>
<comment type="similarity">
    <text evidence="2">Belongs to the rad1 family.</text>
</comment>
<protein>
    <submittedName>
        <fullName evidence="6">(pine wood nematode) hypothetical protein</fullName>
    </submittedName>
</protein>
<evidence type="ECO:0000256" key="5">
    <source>
        <dbReference type="ARBA" id="ARBA00023242"/>
    </source>
</evidence>
<dbReference type="GO" id="GO:0030896">
    <property type="term" value="C:checkpoint clamp complex"/>
    <property type="evidence" value="ECO:0007669"/>
    <property type="project" value="TreeGrafter"/>
</dbReference>
<dbReference type="PANTHER" id="PTHR10870">
    <property type="entry name" value="CELL CYCLE CHECKPOINT PROTEIN RAD1"/>
    <property type="match status" value="1"/>
</dbReference>
<dbReference type="SMR" id="A0A1I7SBY1"/>
<evidence type="ECO:0000256" key="3">
    <source>
        <dbReference type="ARBA" id="ARBA00022763"/>
    </source>
</evidence>